<feature type="domain" description="WYL" evidence="1">
    <location>
        <begin position="119"/>
        <end position="177"/>
    </location>
</feature>
<evidence type="ECO:0000259" key="1">
    <source>
        <dbReference type="Pfam" id="PF13280"/>
    </source>
</evidence>
<feature type="domain" description="WCX" evidence="2">
    <location>
        <begin position="206"/>
        <end position="280"/>
    </location>
</feature>
<dbReference type="Pfam" id="PF25583">
    <property type="entry name" value="WCX"/>
    <property type="match status" value="1"/>
</dbReference>
<dbReference type="Proteomes" id="UP000829116">
    <property type="component" value="Chromosome"/>
</dbReference>
<evidence type="ECO:0000313" key="4">
    <source>
        <dbReference type="Proteomes" id="UP000829116"/>
    </source>
</evidence>
<dbReference type="RefSeq" id="WP_241542420.1">
    <property type="nucleotide sequence ID" value="NZ_CAWQWN010000001.1"/>
</dbReference>
<sequence>MDNNKNQGVRLATIILEAYLYGLVDKEELASRFKVSERTIYRDLNSLSLIIEHKGNSKYGFSTAIEYNKILSFLGVDKYLPDFSQSFLQSIPESIDNKSILVVFKGIEHRIKHYLKTHYEKIRYSIENQMECNIVYKNKHRIVHPYKLLCHNTIWYLIAIEEDKLKSFSLNRIEWLEVSKTNFSPNNRILNLLMENQDPWTSQNHFTVQVWVSASIADYFKRRDVLPSQRIIAENREALTLSCLVMSEKQILPLIQYWIPHIKILEPEWLKLKFEKMLQDYVGQL</sequence>
<evidence type="ECO:0000259" key="2">
    <source>
        <dbReference type="Pfam" id="PF25583"/>
    </source>
</evidence>
<dbReference type="PANTHER" id="PTHR34580:SF1">
    <property type="entry name" value="PROTEIN PAFC"/>
    <property type="match status" value="1"/>
</dbReference>
<gene>
    <name evidence="3" type="ORF">MNY72_03460</name>
</gene>
<dbReference type="InterPro" id="IPR051534">
    <property type="entry name" value="CBASS_pafABC_assoc_protein"/>
</dbReference>
<proteinExistence type="predicted"/>
<organism evidence="3 4">
    <name type="scientific">Moellerella wisconsensis</name>
    <dbReference type="NCBI Taxonomy" id="158849"/>
    <lineage>
        <taxon>Bacteria</taxon>
        <taxon>Pseudomonadati</taxon>
        <taxon>Pseudomonadota</taxon>
        <taxon>Gammaproteobacteria</taxon>
        <taxon>Enterobacterales</taxon>
        <taxon>Morganellaceae</taxon>
        <taxon>Moellerella</taxon>
    </lineage>
</organism>
<dbReference type="PROSITE" id="PS52050">
    <property type="entry name" value="WYL"/>
    <property type="match status" value="1"/>
</dbReference>
<dbReference type="InterPro" id="IPR036388">
    <property type="entry name" value="WH-like_DNA-bd_sf"/>
</dbReference>
<dbReference type="EMBL" id="CP093245">
    <property type="protein sequence ID" value="UNH31390.1"/>
    <property type="molecule type" value="Genomic_DNA"/>
</dbReference>
<dbReference type="InterPro" id="IPR057727">
    <property type="entry name" value="WCX_dom"/>
</dbReference>
<name>A0A9Q8Q2T0_9GAMM</name>
<dbReference type="Pfam" id="PF13280">
    <property type="entry name" value="WYL"/>
    <property type="match status" value="1"/>
</dbReference>
<evidence type="ECO:0000313" key="3">
    <source>
        <dbReference type="EMBL" id="UNH31390.1"/>
    </source>
</evidence>
<dbReference type="PANTHER" id="PTHR34580">
    <property type="match status" value="1"/>
</dbReference>
<reference evidence="3" key="1">
    <citation type="submission" date="2022-03" db="EMBL/GenBank/DDBJ databases">
        <title>ESBL-producing Moellerella wisconsensis and Escherichia marmotae isolated from wild game meat.</title>
        <authorList>
            <person name="Biggel M."/>
        </authorList>
    </citation>
    <scope>NUCLEOTIDE SEQUENCE</scope>
    <source>
        <strain evidence="3">W51</strain>
    </source>
</reference>
<dbReference type="AlphaFoldDB" id="A0A9Q8Q2T0"/>
<dbReference type="InterPro" id="IPR026881">
    <property type="entry name" value="WYL_dom"/>
</dbReference>
<dbReference type="Gene3D" id="1.10.10.10">
    <property type="entry name" value="Winged helix-like DNA-binding domain superfamily/Winged helix DNA-binding domain"/>
    <property type="match status" value="1"/>
</dbReference>
<protein>
    <submittedName>
        <fullName evidence="3">WYL domain-containing protein</fullName>
    </submittedName>
</protein>
<accession>A0A9Q8Q2T0</accession>